<feature type="compositionally biased region" description="Basic and acidic residues" evidence="2">
    <location>
        <begin position="629"/>
        <end position="654"/>
    </location>
</feature>
<feature type="region of interest" description="Disordered" evidence="2">
    <location>
        <begin position="1"/>
        <end position="53"/>
    </location>
</feature>
<feature type="compositionally biased region" description="Polar residues" evidence="2">
    <location>
        <begin position="604"/>
        <end position="616"/>
    </location>
</feature>
<feature type="region of interest" description="Disordered" evidence="2">
    <location>
        <begin position="175"/>
        <end position="199"/>
    </location>
</feature>
<proteinExistence type="predicted"/>
<feature type="coiled-coil region" evidence="1">
    <location>
        <begin position="518"/>
        <end position="552"/>
    </location>
</feature>
<feature type="compositionally biased region" description="Basic and acidic residues" evidence="2">
    <location>
        <begin position="11"/>
        <end position="26"/>
    </location>
</feature>
<sequence>MSRVFSPSTLKEGRSGEKFDSRHDEGVVNYAKGEGPVQHVRAPPEALSSYRRPTSKESSAYVLWPPSGRQRRNADERAAYFSRLVKLREVDAEGKLPRGKQASTMVDLMTIRGFHSKALRLYSLGTALGFRTRDGILTNIPAIIVFVGRKVHPQWLLDVQILPTTLQISWSKRHSSPVTKASGKDNPQAEQSERLGTSNDLECHTSETLDCDRQCPNGRNDTIWCKGKKWKEKNGCHEGPGGVWCDVDVVEFAYYGPPESSSKEHLYSDLMESLRGCDSTIGSGSQVASQKSYGTLGCIVRSLTPEHELGFLTNRHVAVDLDHPHQKMFHPLPPSLGPGVYLGSVERATSFITDDLWYGVFASLNEETYIRADGAFTPFAHDFDLRNITADLKGVGEMGDIMRADLTARIDSIIGKQVLKVGRSSGLTKGVIRAYAVEYNDEEGICYFTDFLVIGEKEQSFDFEGDSGSLIIVTGEEHEKPRPFGIIWGGTANRGRLKLGVGRAPENWTSCVDLGRLLDLLQLELINTKTALKDAIEEHREIHQRNQLAEDNEISACDWEYDEAVDLYRSPSKTYAPPEEVLHLQRIVRKANSPSSFRRPVQKASPSSLPSWKNPPSTEPPEGVVPTSFEHRKQIKDEKSPDCERESDVLEREGKRKRQSV</sequence>
<dbReference type="InterPro" id="IPR057906">
    <property type="entry name" value="Nal1"/>
</dbReference>
<dbReference type="SUPFAM" id="SSF50494">
    <property type="entry name" value="Trypsin-like serine proteases"/>
    <property type="match status" value="1"/>
</dbReference>
<evidence type="ECO:0000256" key="1">
    <source>
        <dbReference type="SAM" id="Coils"/>
    </source>
</evidence>
<protein>
    <recommendedName>
        <fullName evidence="7">Peptidase S1 domain-containing protein</fullName>
    </recommendedName>
</protein>
<gene>
    <name evidence="5" type="ORF">AXG93_1660s1120</name>
</gene>
<reference evidence="5" key="1">
    <citation type="submission" date="2016-03" db="EMBL/GenBank/DDBJ databases">
        <title>Mechanisms controlling the formation of the plant cell surface in tip-growing cells are functionally conserved among land plants.</title>
        <authorList>
            <person name="Honkanen S."/>
            <person name="Jones V.A."/>
            <person name="Morieri G."/>
            <person name="Champion C."/>
            <person name="Hetherington A.J."/>
            <person name="Kelly S."/>
            <person name="Saint-Marcoux D."/>
            <person name="Proust H."/>
            <person name="Prescott H."/>
            <person name="Dolan L."/>
        </authorList>
    </citation>
    <scope>NUCLEOTIDE SEQUENCE [LARGE SCALE GENOMIC DNA]</scope>
    <source>
        <tissue evidence="5">Whole gametophyte</tissue>
    </source>
</reference>
<evidence type="ECO:0000313" key="6">
    <source>
        <dbReference type="Proteomes" id="UP000077202"/>
    </source>
</evidence>
<dbReference type="PANTHER" id="PTHR31521">
    <property type="entry name" value="EXPRESSED PROTEIN"/>
    <property type="match status" value="1"/>
</dbReference>
<dbReference type="Pfam" id="PF25819">
    <property type="entry name" value="Nal1_C"/>
    <property type="match status" value="1"/>
</dbReference>
<dbReference type="Proteomes" id="UP000077202">
    <property type="component" value="Unassembled WGS sequence"/>
</dbReference>
<dbReference type="InterPro" id="IPR057905">
    <property type="entry name" value="Nal1_N"/>
</dbReference>
<name>A0A176VR29_MARPO</name>
<dbReference type="AlphaFoldDB" id="A0A176VR29"/>
<evidence type="ECO:0000313" key="5">
    <source>
        <dbReference type="EMBL" id="OAE23354.1"/>
    </source>
</evidence>
<keyword evidence="1" id="KW-0175">Coiled coil</keyword>
<evidence type="ECO:0000256" key="2">
    <source>
        <dbReference type="SAM" id="MobiDB-lite"/>
    </source>
</evidence>
<feature type="domain" description="Nal1 C-terminal" evidence="4">
    <location>
        <begin position="263"/>
        <end position="529"/>
    </location>
</feature>
<accession>A0A176VR29</accession>
<organism evidence="5 6">
    <name type="scientific">Marchantia polymorpha subsp. ruderalis</name>
    <dbReference type="NCBI Taxonomy" id="1480154"/>
    <lineage>
        <taxon>Eukaryota</taxon>
        <taxon>Viridiplantae</taxon>
        <taxon>Streptophyta</taxon>
        <taxon>Embryophyta</taxon>
        <taxon>Marchantiophyta</taxon>
        <taxon>Marchantiopsida</taxon>
        <taxon>Marchantiidae</taxon>
        <taxon>Marchantiales</taxon>
        <taxon>Marchantiaceae</taxon>
        <taxon>Marchantia</taxon>
    </lineage>
</organism>
<dbReference type="Pfam" id="PF25608">
    <property type="entry name" value="NAL1_N"/>
    <property type="match status" value="1"/>
</dbReference>
<dbReference type="EMBL" id="LVLJ01002842">
    <property type="protein sequence ID" value="OAE23354.1"/>
    <property type="molecule type" value="Genomic_DNA"/>
</dbReference>
<dbReference type="InterPro" id="IPR057904">
    <property type="entry name" value="Nal1_C"/>
</dbReference>
<evidence type="ECO:0000259" key="4">
    <source>
        <dbReference type="Pfam" id="PF25819"/>
    </source>
</evidence>
<keyword evidence="6" id="KW-1185">Reference proteome</keyword>
<dbReference type="PANTHER" id="PTHR31521:SF2">
    <property type="entry name" value="EXPRESSED PROTEIN"/>
    <property type="match status" value="1"/>
</dbReference>
<dbReference type="InterPro" id="IPR009003">
    <property type="entry name" value="Peptidase_S1_PA"/>
</dbReference>
<feature type="region of interest" description="Disordered" evidence="2">
    <location>
        <begin position="593"/>
        <end position="661"/>
    </location>
</feature>
<feature type="compositionally biased region" description="Polar residues" evidence="2">
    <location>
        <begin position="188"/>
        <end position="199"/>
    </location>
</feature>
<evidence type="ECO:0000259" key="3">
    <source>
        <dbReference type="Pfam" id="PF25608"/>
    </source>
</evidence>
<comment type="caution">
    <text evidence="5">The sequence shown here is derived from an EMBL/GenBank/DDBJ whole genome shotgun (WGS) entry which is preliminary data.</text>
</comment>
<evidence type="ECO:0008006" key="7">
    <source>
        <dbReference type="Google" id="ProtNLM"/>
    </source>
</evidence>
<feature type="domain" description="Nal1 N-terminal" evidence="3">
    <location>
        <begin position="100"/>
        <end position="167"/>
    </location>
</feature>